<sequence length="424" mass="45560">MAAATKSVRVILVPLVLFLCAFLVSCGDDDDDQPGPDGLTEVVQPVSLPGPLEVACSNVAQDFTRLGADEDVTDYWEGLPADEDTGRYVTDLLADPDNTLIVTVTAPQDSDIYGDFAGQEIEFVVVVCYPTTDDNPRPDYPLNPPQTDVVVPHMQTGSEAPLFADESVRYPVVVFSHGYMGSPITDDYFFAISVLASHGYVVIAPFHGDLRFSNLMIEDLDDAIAVASNLENFTALQALRPLSISAALDLVLTHPQWQDHLDETRIGGFGASMGGETMLLLGGAGLTTSFFDLGSSWEQITLDERILAAVGYVPYFGQPILPAFGRDQDGLEGIDLPFLGISGTADTTAPITEAEEGISRLAGTRRLVALSGVTHEFDEAWAGDIFTWALTFLDAEVKGDQEAIDRLSTMGSVEGGVEDRVVLD</sequence>
<dbReference type="GO" id="GO:0016042">
    <property type="term" value="P:lipid catabolic process"/>
    <property type="evidence" value="ECO:0007669"/>
    <property type="project" value="UniProtKB-KW"/>
</dbReference>
<dbReference type="AlphaFoldDB" id="A0A485M1Q1"/>
<dbReference type="PANTHER" id="PTHR10272">
    <property type="entry name" value="PLATELET-ACTIVATING FACTOR ACETYLHYDROLASE"/>
    <property type="match status" value="1"/>
</dbReference>
<dbReference type="InterPro" id="IPR029058">
    <property type="entry name" value="AB_hydrolase_fold"/>
</dbReference>
<keyword evidence="1 4" id="KW-0378">Hydrolase</keyword>
<proteinExistence type="predicted"/>
<dbReference type="PROSITE" id="PS51257">
    <property type="entry name" value="PROKAR_LIPOPROTEIN"/>
    <property type="match status" value="1"/>
</dbReference>
<evidence type="ECO:0000313" key="4">
    <source>
        <dbReference type="EMBL" id="VFU15057.1"/>
    </source>
</evidence>
<organism evidence="4">
    <name type="scientific">anaerobic digester metagenome</name>
    <dbReference type="NCBI Taxonomy" id="1263854"/>
    <lineage>
        <taxon>unclassified sequences</taxon>
        <taxon>metagenomes</taxon>
        <taxon>ecological metagenomes</taxon>
    </lineage>
</organism>
<protein>
    <submittedName>
        <fullName evidence="4">Alpha/beta hydrolase family protein</fullName>
    </submittedName>
</protein>
<keyword evidence="3" id="KW-0443">Lipid metabolism</keyword>
<name>A0A485M1Q1_9ZZZZ</name>
<accession>A0A485M1Q1</accession>
<dbReference type="SUPFAM" id="SSF53474">
    <property type="entry name" value="alpha/beta-Hydrolases"/>
    <property type="match status" value="1"/>
</dbReference>
<evidence type="ECO:0000256" key="3">
    <source>
        <dbReference type="ARBA" id="ARBA00023098"/>
    </source>
</evidence>
<gene>
    <name evidence="4" type="ORF">SCFA_380007</name>
</gene>
<dbReference type="InterPro" id="IPR017395">
    <property type="entry name" value="Chlorophyllase-like"/>
</dbReference>
<evidence type="ECO:0000256" key="2">
    <source>
        <dbReference type="ARBA" id="ARBA00022963"/>
    </source>
</evidence>
<reference evidence="4" key="1">
    <citation type="submission" date="2019-03" db="EMBL/GenBank/DDBJ databases">
        <authorList>
            <person name="Hao L."/>
        </authorList>
    </citation>
    <scope>NUCLEOTIDE SEQUENCE</scope>
</reference>
<dbReference type="GO" id="GO:0003847">
    <property type="term" value="F:1-alkyl-2-acetylglycerophosphocholine esterase activity"/>
    <property type="evidence" value="ECO:0007669"/>
    <property type="project" value="TreeGrafter"/>
</dbReference>
<evidence type="ECO:0000256" key="1">
    <source>
        <dbReference type="ARBA" id="ARBA00022801"/>
    </source>
</evidence>
<dbReference type="Gene3D" id="3.40.50.1820">
    <property type="entry name" value="alpha/beta hydrolase"/>
    <property type="match status" value="1"/>
</dbReference>
<dbReference type="EMBL" id="CAADRM010000101">
    <property type="protein sequence ID" value="VFU15057.1"/>
    <property type="molecule type" value="Genomic_DNA"/>
</dbReference>
<dbReference type="PANTHER" id="PTHR10272:SF0">
    <property type="entry name" value="PLATELET-ACTIVATING FACTOR ACETYLHYDROLASE"/>
    <property type="match status" value="1"/>
</dbReference>
<dbReference type="Pfam" id="PF07224">
    <property type="entry name" value="Chlorophyllase"/>
    <property type="match status" value="1"/>
</dbReference>
<keyword evidence="2" id="KW-0442">Lipid degradation</keyword>